<accession>C0EFU3</accession>
<dbReference type="STRING" id="537013.CLOSTMETH_02734"/>
<protein>
    <submittedName>
        <fullName evidence="1">Antirestriction protein ArdA</fullName>
    </submittedName>
</protein>
<dbReference type="InterPro" id="IPR009899">
    <property type="entry name" value="ArdA"/>
</dbReference>
<proteinExistence type="predicted"/>
<sequence>MAALFEAHVTNLGKYNEGVLAREPLSFPASPQAVQALLKDIGVDGIRYEEIFIASYDFGGILPELSEHLGEYESLDELNHLACLLSEMAPDDFEKFGAALSMGTHTSSLADIINLAENLEYFEFYPDIENEDDLGRYYAEDLPIPAELKDYVDYESYGRDISTNENGHFSHGGYIIQTDTLKEIYHGTEDIPKEHKIFALPQLSIREQMAAYKEVIDRFPSAADRARPEPGREER</sequence>
<name>C0EFU3_9FIRM</name>
<evidence type="ECO:0000313" key="2">
    <source>
        <dbReference type="Proteomes" id="UP000003340"/>
    </source>
</evidence>
<dbReference type="Gene3D" id="1.10.10.1190">
    <property type="entry name" value="Antirestriction protein ArdA, domain 3"/>
    <property type="match status" value="1"/>
</dbReference>
<keyword evidence="2" id="KW-1185">Reference proteome</keyword>
<dbReference type="EMBL" id="ACEC01000093">
    <property type="protein sequence ID" value="EEG29721.1"/>
    <property type="molecule type" value="Genomic_DNA"/>
</dbReference>
<dbReference type="AlphaFoldDB" id="C0EFU3"/>
<dbReference type="HOGENOM" id="CLU_102115_0_0_9"/>
<dbReference type="InterPro" id="IPR041893">
    <property type="entry name" value="ArdA_dom3"/>
</dbReference>
<dbReference type="Gene3D" id="3.10.20.480">
    <property type="entry name" value="Antirestriction protein ArdA, domain 1"/>
    <property type="match status" value="1"/>
</dbReference>
<organism evidence="1 2">
    <name type="scientific">[Clostridium] methylpentosum DSM 5476</name>
    <dbReference type="NCBI Taxonomy" id="537013"/>
    <lineage>
        <taxon>Bacteria</taxon>
        <taxon>Bacillati</taxon>
        <taxon>Bacillota</taxon>
        <taxon>Clostridia</taxon>
        <taxon>Eubacteriales</taxon>
        <taxon>Oscillospiraceae</taxon>
        <taxon>Oscillospiraceae incertae sedis</taxon>
    </lineage>
</organism>
<reference evidence="1 2" key="1">
    <citation type="submission" date="2009-01" db="EMBL/GenBank/DDBJ databases">
        <authorList>
            <person name="Fulton L."/>
            <person name="Clifton S."/>
            <person name="Fulton B."/>
            <person name="Xu J."/>
            <person name="Minx P."/>
            <person name="Pepin K.H."/>
            <person name="Johnson M."/>
            <person name="Bhonagiri V."/>
            <person name="Nash W.E."/>
            <person name="Mardis E.R."/>
            <person name="Wilson R.K."/>
        </authorList>
    </citation>
    <scope>NUCLEOTIDE SEQUENCE [LARGE SCALE GENOMIC DNA]</scope>
    <source>
        <strain evidence="1 2">DSM 5476</strain>
    </source>
</reference>
<dbReference type="Proteomes" id="UP000003340">
    <property type="component" value="Unassembled WGS sequence"/>
</dbReference>
<evidence type="ECO:0000313" key="1">
    <source>
        <dbReference type="EMBL" id="EEG29721.1"/>
    </source>
</evidence>
<dbReference type="eggNOG" id="COG4734">
    <property type="taxonomic scope" value="Bacteria"/>
</dbReference>
<reference evidence="1 2" key="2">
    <citation type="submission" date="2009-02" db="EMBL/GenBank/DDBJ databases">
        <title>Draft genome sequence of Clostridium methylpentosum (DSM 5476).</title>
        <authorList>
            <person name="Sudarsanam P."/>
            <person name="Ley R."/>
            <person name="Guruge J."/>
            <person name="Turnbaugh P.J."/>
            <person name="Mahowald M."/>
            <person name="Liep D."/>
            <person name="Gordon J."/>
        </authorList>
    </citation>
    <scope>NUCLEOTIDE SEQUENCE [LARGE SCALE GENOMIC DNA]</scope>
    <source>
        <strain evidence="1 2">DSM 5476</strain>
    </source>
</reference>
<comment type="caution">
    <text evidence="1">The sequence shown here is derived from an EMBL/GenBank/DDBJ whole genome shotgun (WGS) entry which is preliminary data.</text>
</comment>
<dbReference type="InterPro" id="IPR041895">
    <property type="entry name" value="ArdA_dom1"/>
</dbReference>
<gene>
    <name evidence="1" type="ORF">CLOSTMETH_02734</name>
</gene>
<dbReference type="Pfam" id="PF07275">
    <property type="entry name" value="ArdA"/>
    <property type="match status" value="1"/>
</dbReference>